<name>A0ACB6S4K9_9PLEO</name>
<comment type="caution">
    <text evidence="1">The sequence shown here is derived from an EMBL/GenBank/DDBJ whole genome shotgun (WGS) entry which is preliminary data.</text>
</comment>
<proteinExistence type="predicted"/>
<dbReference type="Proteomes" id="UP000799754">
    <property type="component" value="Unassembled WGS sequence"/>
</dbReference>
<keyword evidence="2" id="KW-1185">Reference proteome</keyword>
<reference evidence="1" key="1">
    <citation type="journal article" date="2020" name="Stud. Mycol.">
        <title>101 Dothideomycetes genomes: a test case for predicting lifestyles and emergence of pathogens.</title>
        <authorList>
            <person name="Haridas S."/>
            <person name="Albert R."/>
            <person name="Binder M."/>
            <person name="Bloem J."/>
            <person name="Labutti K."/>
            <person name="Salamov A."/>
            <person name="Andreopoulos B."/>
            <person name="Baker S."/>
            <person name="Barry K."/>
            <person name="Bills G."/>
            <person name="Bluhm B."/>
            <person name="Cannon C."/>
            <person name="Castanera R."/>
            <person name="Culley D."/>
            <person name="Daum C."/>
            <person name="Ezra D."/>
            <person name="Gonzalez J."/>
            <person name="Henrissat B."/>
            <person name="Kuo A."/>
            <person name="Liang C."/>
            <person name="Lipzen A."/>
            <person name="Lutzoni F."/>
            <person name="Magnuson J."/>
            <person name="Mondo S."/>
            <person name="Nolan M."/>
            <person name="Ohm R."/>
            <person name="Pangilinan J."/>
            <person name="Park H.-J."/>
            <person name="Ramirez L."/>
            <person name="Alfaro M."/>
            <person name="Sun H."/>
            <person name="Tritt A."/>
            <person name="Yoshinaga Y."/>
            <person name="Zwiers L.-H."/>
            <person name="Turgeon B."/>
            <person name="Goodwin S."/>
            <person name="Spatafora J."/>
            <person name="Crous P."/>
            <person name="Grigoriev I."/>
        </authorList>
    </citation>
    <scope>NUCLEOTIDE SEQUENCE</scope>
    <source>
        <strain evidence="1">CBS 525.71</strain>
    </source>
</reference>
<dbReference type="EMBL" id="MU006711">
    <property type="protein sequence ID" value="KAF2628907.1"/>
    <property type="molecule type" value="Genomic_DNA"/>
</dbReference>
<accession>A0ACB6S4K9</accession>
<sequence length="134" mass="16112">MLRKAAPNIHGEHKMRYRVRGEVVGSRNVVWGLRKVRAEEQRWTRSESRQQSLRKCNILRLALLAYFQHIHSEVSRARQIYVQCGRAIRLDRTAKVRQTWRYKQLFPSMLPLSHWVWPMSYSWSSAKALWYQSD</sequence>
<evidence type="ECO:0000313" key="2">
    <source>
        <dbReference type="Proteomes" id="UP000799754"/>
    </source>
</evidence>
<evidence type="ECO:0000313" key="1">
    <source>
        <dbReference type="EMBL" id="KAF2628907.1"/>
    </source>
</evidence>
<gene>
    <name evidence="1" type="ORF">BU25DRAFT_23455</name>
</gene>
<organism evidence="1 2">
    <name type="scientific">Macroventuria anomochaeta</name>
    <dbReference type="NCBI Taxonomy" id="301207"/>
    <lineage>
        <taxon>Eukaryota</taxon>
        <taxon>Fungi</taxon>
        <taxon>Dikarya</taxon>
        <taxon>Ascomycota</taxon>
        <taxon>Pezizomycotina</taxon>
        <taxon>Dothideomycetes</taxon>
        <taxon>Pleosporomycetidae</taxon>
        <taxon>Pleosporales</taxon>
        <taxon>Pleosporineae</taxon>
        <taxon>Didymellaceae</taxon>
        <taxon>Macroventuria</taxon>
    </lineage>
</organism>
<protein>
    <submittedName>
        <fullName evidence="1">Uncharacterized protein</fullName>
    </submittedName>
</protein>